<dbReference type="RefSeq" id="WP_060386653.1">
    <property type="nucleotide sequence ID" value="NZ_LRGC01000027.1"/>
</dbReference>
<evidence type="ECO:0000313" key="1">
    <source>
        <dbReference type="EMBL" id="KWR51890.1"/>
    </source>
</evidence>
<accession>A0A108T1Z3</accession>
<protein>
    <submittedName>
        <fullName evidence="1">Uncharacterized protein</fullName>
    </submittedName>
</protein>
<name>A0A108T1Z3_BACSE</name>
<proteinExistence type="predicted"/>
<comment type="caution">
    <text evidence="1">The sequence shown here is derived from an EMBL/GenBank/DDBJ whole genome shotgun (WGS) entry which is preliminary data.</text>
</comment>
<dbReference type="AlphaFoldDB" id="A0A108T1Z3"/>
<gene>
    <name evidence="1" type="ORF">AA415_03131</name>
</gene>
<reference evidence="1 2" key="1">
    <citation type="journal article" date="2016" name="BMC Genomics">
        <title>Type VI secretion systems of human gut Bacteroidales segregate into three genetic architectures, two of which are contained on mobile genetic elements.</title>
        <authorList>
            <person name="Coyne M.J."/>
            <person name="Roelofs K.G."/>
            <person name="Comstock L.E."/>
        </authorList>
    </citation>
    <scope>NUCLEOTIDE SEQUENCE [LARGE SCALE GENOMIC DNA]</scope>
    <source>
        <strain evidence="1 2">CL09T03C01</strain>
    </source>
</reference>
<evidence type="ECO:0000313" key="2">
    <source>
        <dbReference type="Proteomes" id="UP000056419"/>
    </source>
</evidence>
<keyword evidence="2" id="KW-1185">Reference proteome</keyword>
<dbReference type="PATRIC" id="fig|46506.5.peg.3367"/>
<sequence>MKKIMFNDKYSLTQAVLNGRKTMTRRVCKYDRPNETYDIVFPVFEPNDYDNDGNIVSPLNYAFGWKNDKGDFTGWNIPKYKVGEVCAIAQSYETIFHSGNCPNDFFVDSSTINKKYCGAGFKNKLFVRADFMPHHIRITNIKIQRLQEISNEDCLKEGIIKTIYKSADGEWGRYYWHHGVTRSNCPYGQYKEYSNPLEAFASLIDCVSGKGTFKSNPYVFVYEFELVD</sequence>
<organism evidence="1 2">
    <name type="scientific">Bacteroides stercoris</name>
    <dbReference type="NCBI Taxonomy" id="46506"/>
    <lineage>
        <taxon>Bacteria</taxon>
        <taxon>Pseudomonadati</taxon>
        <taxon>Bacteroidota</taxon>
        <taxon>Bacteroidia</taxon>
        <taxon>Bacteroidales</taxon>
        <taxon>Bacteroidaceae</taxon>
        <taxon>Bacteroides</taxon>
    </lineage>
</organism>
<dbReference type="STRING" id="46506.AA415_03131"/>
<dbReference type="Proteomes" id="UP000056419">
    <property type="component" value="Unassembled WGS sequence"/>
</dbReference>
<dbReference type="EMBL" id="LRGC01000027">
    <property type="protein sequence ID" value="KWR51890.1"/>
    <property type="molecule type" value="Genomic_DNA"/>
</dbReference>